<organism evidence="2 3">
    <name type="scientific">Liparis tanakae</name>
    <name type="common">Tanaka's snailfish</name>
    <dbReference type="NCBI Taxonomy" id="230148"/>
    <lineage>
        <taxon>Eukaryota</taxon>
        <taxon>Metazoa</taxon>
        <taxon>Chordata</taxon>
        <taxon>Craniata</taxon>
        <taxon>Vertebrata</taxon>
        <taxon>Euteleostomi</taxon>
        <taxon>Actinopterygii</taxon>
        <taxon>Neopterygii</taxon>
        <taxon>Teleostei</taxon>
        <taxon>Neoteleostei</taxon>
        <taxon>Acanthomorphata</taxon>
        <taxon>Eupercaria</taxon>
        <taxon>Perciformes</taxon>
        <taxon>Cottioidei</taxon>
        <taxon>Cottales</taxon>
        <taxon>Liparidae</taxon>
        <taxon>Liparis</taxon>
    </lineage>
</organism>
<evidence type="ECO:0000313" key="2">
    <source>
        <dbReference type="EMBL" id="TNN55527.1"/>
    </source>
</evidence>
<dbReference type="Proteomes" id="UP000314294">
    <property type="component" value="Unassembled WGS sequence"/>
</dbReference>
<accession>A0A4Z2GPN7</accession>
<evidence type="ECO:0000256" key="1">
    <source>
        <dbReference type="SAM" id="Phobius"/>
    </source>
</evidence>
<evidence type="ECO:0000313" key="3">
    <source>
        <dbReference type="Proteomes" id="UP000314294"/>
    </source>
</evidence>
<dbReference type="EMBL" id="SRLO01000453">
    <property type="protein sequence ID" value="TNN55527.1"/>
    <property type="molecule type" value="Genomic_DNA"/>
</dbReference>
<sequence length="66" mass="7485">MCEAFIFIIIIIIIITITCPMKSVKKSMLQRKAVHPSRFQSEVVDRSIGQPTDKSFIDPIACIAKY</sequence>
<reference evidence="2 3" key="1">
    <citation type="submission" date="2019-03" db="EMBL/GenBank/DDBJ databases">
        <title>First draft genome of Liparis tanakae, snailfish: a comprehensive survey of snailfish specific genes.</title>
        <authorList>
            <person name="Kim W."/>
            <person name="Song I."/>
            <person name="Jeong J.-H."/>
            <person name="Kim D."/>
            <person name="Kim S."/>
            <person name="Ryu S."/>
            <person name="Song J.Y."/>
            <person name="Lee S.K."/>
        </authorList>
    </citation>
    <scope>NUCLEOTIDE SEQUENCE [LARGE SCALE GENOMIC DNA]</scope>
    <source>
        <tissue evidence="2">Muscle</tissue>
    </source>
</reference>
<proteinExistence type="predicted"/>
<keyword evidence="1" id="KW-0472">Membrane</keyword>
<feature type="transmembrane region" description="Helical" evidence="1">
    <location>
        <begin position="6"/>
        <end position="24"/>
    </location>
</feature>
<dbReference type="AlphaFoldDB" id="A0A4Z2GPN7"/>
<comment type="caution">
    <text evidence="2">The sequence shown here is derived from an EMBL/GenBank/DDBJ whole genome shotgun (WGS) entry which is preliminary data.</text>
</comment>
<keyword evidence="1" id="KW-1133">Transmembrane helix</keyword>
<name>A0A4Z2GPN7_9TELE</name>
<keyword evidence="3" id="KW-1185">Reference proteome</keyword>
<protein>
    <submittedName>
        <fullName evidence="2">Uncharacterized protein</fullName>
    </submittedName>
</protein>
<gene>
    <name evidence="2" type="ORF">EYF80_034269</name>
</gene>
<keyword evidence="1" id="KW-0812">Transmembrane</keyword>